<accession>A0A561R2X1</accession>
<dbReference type="InterPro" id="IPR058637">
    <property type="entry name" value="YknX-like_C"/>
</dbReference>
<dbReference type="SUPFAM" id="SSF111369">
    <property type="entry name" value="HlyD-like secretion proteins"/>
    <property type="match status" value="1"/>
</dbReference>
<evidence type="ECO:0000256" key="1">
    <source>
        <dbReference type="ARBA" id="ARBA00004236"/>
    </source>
</evidence>
<dbReference type="InterPro" id="IPR006143">
    <property type="entry name" value="RND_pump_MFP"/>
</dbReference>
<evidence type="ECO:0000313" key="7">
    <source>
        <dbReference type="EMBL" id="TWF56966.1"/>
    </source>
</evidence>
<keyword evidence="8" id="KW-1185">Reference proteome</keyword>
<comment type="similarity">
    <text evidence="2">Belongs to the membrane fusion protein (MFP) (TC 8.A.1) family.</text>
</comment>
<protein>
    <submittedName>
        <fullName evidence="7">RND family efflux transporter MFP subunit</fullName>
    </submittedName>
</protein>
<evidence type="ECO:0000259" key="6">
    <source>
        <dbReference type="Pfam" id="PF25989"/>
    </source>
</evidence>
<evidence type="ECO:0000313" key="8">
    <source>
        <dbReference type="Proteomes" id="UP000320653"/>
    </source>
</evidence>
<dbReference type="Proteomes" id="UP000320653">
    <property type="component" value="Unassembled WGS sequence"/>
</dbReference>
<evidence type="ECO:0000256" key="2">
    <source>
        <dbReference type="ARBA" id="ARBA00009477"/>
    </source>
</evidence>
<dbReference type="PANTHER" id="PTHR30469">
    <property type="entry name" value="MULTIDRUG RESISTANCE PROTEIN MDTA"/>
    <property type="match status" value="1"/>
</dbReference>
<dbReference type="OrthoDB" id="9783047at2"/>
<dbReference type="InterPro" id="IPR058625">
    <property type="entry name" value="MdtA-like_BSH"/>
</dbReference>
<evidence type="ECO:0000256" key="3">
    <source>
        <dbReference type="SAM" id="MobiDB-lite"/>
    </source>
</evidence>
<dbReference type="InterPro" id="IPR058626">
    <property type="entry name" value="MdtA-like_b-barrel"/>
</dbReference>
<feature type="compositionally biased region" description="Gly residues" evidence="3">
    <location>
        <begin position="46"/>
        <end position="60"/>
    </location>
</feature>
<feature type="compositionally biased region" description="Low complexity" evidence="3">
    <location>
        <begin position="36"/>
        <end position="45"/>
    </location>
</feature>
<dbReference type="GO" id="GO:0015562">
    <property type="term" value="F:efflux transmembrane transporter activity"/>
    <property type="evidence" value="ECO:0007669"/>
    <property type="project" value="TreeGrafter"/>
</dbReference>
<evidence type="ECO:0000259" key="5">
    <source>
        <dbReference type="Pfam" id="PF25944"/>
    </source>
</evidence>
<dbReference type="Pfam" id="PF25917">
    <property type="entry name" value="BSH_RND"/>
    <property type="match status" value="1"/>
</dbReference>
<dbReference type="Gene3D" id="2.40.30.170">
    <property type="match status" value="1"/>
</dbReference>
<dbReference type="Gene3D" id="1.10.287.470">
    <property type="entry name" value="Helix hairpin bin"/>
    <property type="match status" value="1"/>
</dbReference>
<evidence type="ECO:0000259" key="4">
    <source>
        <dbReference type="Pfam" id="PF25917"/>
    </source>
</evidence>
<dbReference type="Pfam" id="PF25989">
    <property type="entry name" value="YknX_C"/>
    <property type="match status" value="1"/>
</dbReference>
<dbReference type="Pfam" id="PF25944">
    <property type="entry name" value="Beta-barrel_RND"/>
    <property type="match status" value="1"/>
</dbReference>
<dbReference type="RefSeq" id="WP_145635076.1">
    <property type="nucleotide sequence ID" value="NZ_VIWP01000002.1"/>
</dbReference>
<sequence>MKKTWLFVFCLAIAGIAAWQYRDRIPYLSSFGKTTAGSQEASSGQQQGGQNGGQSGGQRRGNGAPPVVKTVAAASRVLPLDVTATGSADADENTTIAAQEAGIITSIAAHDGDVVKAGDLIAKLDDRTAKADLDKDKALLLRDQATLAQAETALARAENLVQRNAGTQQSADEARAARDTAAATIESDKAAIAADEIVVEHTEIRAPFDGRLGDITPSVGAYLTAGSAVVTIAKYDPIFVNFHLPEAYLADLRDGFAAGTVTVDAMPLSTAPESNVKPVQGKLNFFNNVVDTASGTILAKARFDNANGALWPGQSLNVTVHFQSDKKHVVVPTVAVNPGADAPFVFTVGDDKKVHMTPVTVVRTNGDNTAIAKGLDEGAHVVVEGQVQLVDGSPVHEEFSGDKHGTAQKDAGQKNSDGSIEVGEAQ</sequence>
<feature type="region of interest" description="Disordered" evidence="3">
    <location>
        <begin position="395"/>
        <end position="426"/>
    </location>
</feature>
<feature type="domain" description="YknX-like C-terminal permuted SH3-like" evidence="6">
    <location>
        <begin position="329"/>
        <end position="396"/>
    </location>
</feature>
<gene>
    <name evidence="7" type="ORF">FHW37_102606</name>
</gene>
<comment type="caution">
    <text evidence="7">The sequence shown here is derived from an EMBL/GenBank/DDBJ whole genome shotgun (WGS) entry which is preliminary data.</text>
</comment>
<reference evidence="7 8" key="1">
    <citation type="submission" date="2019-06" db="EMBL/GenBank/DDBJ databases">
        <title>Sorghum-associated microbial communities from plants grown in Nebraska, USA.</title>
        <authorList>
            <person name="Schachtman D."/>
        </authorList>
    </citation>
    <scope>NUCLEOTIDE SEQUENCE [LARGE SCALE GENOMIC DNA]</scope>
    <source>
        <strain evidence="7 8">1225</strain>
    </source>
</reference>
<proteinExistence type="inferred from homology"/>
<organism evidence="7 8">
    <name type="scientific">Neorhizobium alkalisoli</name>
    <dbReference type="NCBI Taxonomy" id="528178"/>
    <lineage>
        <taxon>Bacteria</taxon>
        <taxon>Pseudomonadati</taxon>
        <taxon>Pseudomonadota</taxon>
        <taxon>Alphaproteobacteria</taxon>
        <taxon>Hyphomicrobiales</taxon>
        <taxon>Rhizobiaceae</taxon>
        <taxon>Rhizobium/Agrobacterium group</taxon>
        <taxon>Neorhizobium</taxon>
    </lineage>
</organism>
<feature type="domain" description="Multidrug resistance protein MdtA-like barrel-sandwich hybrid" evidence="4">
    <location>
        <begin position="94"/>
        <end position="229"/>
    </location>
</feature>
<comment type="subcellular location">
    <subcellularLocation>
        <location evidence="1">Cell membrane</location>
    </subcellularLocation>
</comment>
<dbReference type="Gene3D" id="2.40.420.20">
    <property type="match status" value="1"/>
</dbReference>
<dbReference type="Gene3D" id="2.40.50.100">
    <property type="match status" value="1"/>
</dbReference>
<dbReference type="NCBIfam" id="TIGR01730">
    <property type="entry name" value="RND_mfp"/>
    <property type="match status" value="1"/>
</dbReference>
<feature type="domain" description="Multidrug resistance protein MdtA-like beta-barrel" evidence="5">
    <location>
        <begin position="237"/>
        <end position="321"/>
    </location>
</feature>
<dbReference type="EMBL" id="VIWP01000002">
    <property type="protein sequence ID" value="TWF56966.1"/>
    <property type="molecule type" value="Genomic_DNA"/>
</dbReference>
<dbReference type="AlphaFoldDB" id="A0A561R2X1"/>
<feature type="compositionally biased region" description="Basic and acidic residues" evidence="3">
    <location>
        <begin position="395"/>
        <end position="407"/>
    </location>
</feature>
<dbReference type="GO" id="GO:1990281">
    <property type="term" value="C:efflux pump complex"/>
    <property type="evidence" value="ECO:0007669"/>
    <property type="project" value="TreeGrafter"/>
</dbReference>
<feature type="region of interest" description="Disordered" evidence="3">
    <location>
        <begin position="36"/>
        <end position="65"/>
    </location>
</feature>
<dbReference type="PANTHER" id="PTHR30469:SF36">
    <property type="entry name" value="BLL3903 PROTEIN"/>
    <property type="match status" value="1"/>
</dbReference>
<name>A0A561R2X1_9HYPH</name>